<evidence type="ECO:0000313" key="1">
    <source>
        <dbReference type="EMBL" id="RKO87254.1"/>
    </source>
</evidence>
<name>A0A4P9W4V9_9FUNG</name>
<evidence type="ECO:0000313" key="2">
    <source>
        <dbReference type="Proteomes" id="UP000269721"/>
    </source>
</evidence>
<sequence length="110" mass="11749">MDFKFGNECLSVRVHLTPGRDAQLARCMKVEKVDCVVHDVAIGLHTSRLDFLDKVSSPIIMSRVKKLIQGAVKESVADMLVSLDTDIADSVAVSAATANKPIPASSAVTP</sequence>
<reference evidence="2" key="1">
    <citation type="journal article" date="2018" name="Nat. Microbiol.">
        <title>Leveraging single-cell genomics to expand the fungal tree of life.</title>
        <authorList>
            <person name="Ahrendt S.R."/>
            <person name="Quandt C.A."/>
            <person name="Ciobanu D."/>
            <person name="Clum A."/>
            <person name="Salamov A."/>
            <person name="Andreopoulos B."/>
            <person name="Cheng J.F."/>
            <person name="Woyke T."/>
            <person name="Pelin A."/>
            <person name="Henrissat B."/>
            <person name="Reynolds N.K."/>
            <person name="Benny G.L."/>
            <person name="Smith M.E."/>
            <person name="James T.Y."/>
            <person name="Grigoriev I.V."/>
        </authorList>
    </citation>
    <scope>NUCLEOTIDE SEQUENCE [LARGE SCALE GENOMIC DNA]</scope>
</reference>
<organism evidence="1 2">
    <name type="scientific">Blyttiomyces helicus</name>
    <dbReference type="NCBI Taxonomy" id="388810"/>
    <lineage>
        <taxon>Eukaryota</taxon>
        <taxon>Fungi</taxon>
        <taxon>Fungi incertae sedis</taxon>
        <taxon>Chytridiomycota</taxon>
        <taxon>Chytridiomycota incertae sedis</taxon>
        <taxon>Chytridiomycetes</taxon>
        <taxon>Chytridiomycetes incertae sedis</taxon>
        <taxon>Blyttiomyces</taxon>
    </lineage>
</organism>
<protein>
    <submittedName>
        <fullName evidence="1">Uncharacterized protein</fullName>
    </submittedName>
</protein>
<dbReference type="EMBL" id="KZ997560">
    <property type="protein sequence ID" value="RKO87254.1"/>
    <property type="molecule type" value="Genomic_DNA"/>
</dbReference>
<accession>A0A4P9W4V9</accession>
<dbReference type="AlphaFoldDB" id="A0A4P9W4V9"/>
<proteinExistence type="predicted"/>
<gene>
    <name evidence="1" type="ORF">BDK51DRAFT_27120</name>
</gene>
<dbReference type="Proteomes" id="UP000269721">
    <property type="component" value="Unassembled WGS sequence"/>
</dbReference>
<keyword evidence="2" id="KW-1185">Reference proteome</keyword>